<sequence length="641" mass="73737">MEILESYLRKSSTKKFYEEHKQEFSDEFFVGMICQDCLSNPTLENARILLDLSTHLSSLVKEKTLLALVHVLQAILENSHKQKEIESLFECTSYVCLQTNTPQVILKLRHLFDSLLERVDCSLGLTLLDIYKKHLKFEDHYASKLSNVNLEHLDVKAECSPADRFKVAKLVYEICLEKEGYDVLNMIAYRCIDHVLRYEINDFTGYAPNIENQLMKVKDKLSYEERVKISKIYKNGINKIKCEVNNALIRELESLKFMDSMHINPQAMDFTYLIEDLLQFNLSDQVIRNRLKSLHGKYKGKVFAGELSNALKAVRDDEPGYRAMNRISSVLKPLKLLSKIEYKKYKRNERIINCHEPKYEEIKTIENVNFDSLSKAAEKVQELNEKTGTKNIEEINKFIVEIQELVKEKYNDAVVILFGSYSTNLAILSSGVDISINSSSIEDKESFLIALQVKLAKKGSVSLVESKSLPVITFKPNDQNLVYFISISNSNGIESSDLIRKYIKKHEKISELIKVVKAWANENNLNKPSKGTYSGYEWALLVIGFLQSLKILPLYTNEEIPEIIINQSVGELFFRFIHFCYQLDGDKVCLKNGIIKDKAETLMTVVNPIGEKVFFSRVKRNRKQGKAIVELLVKTLETFSS</sequence>
<keyword evidence="3" id="KW-1185">Reference proteome</keyword>
<dbReference type="AlphaFoldDB" id="A0A1R2BET5"/>
<reference evidence="2 3" key="1">
    <citation type="submission" date="2016-11" db="EMBL/GenBank/DDBJ databases">
        <title>The macronuclear genome of Stentor coeruleus: a giant cell with tiny introns.</title>
        <authorList>
            <person name="Slabodnick M."/>
            <person name="Ruby J.G."/>
            <person name="Reiff S.B."/>
            <person name="Swart E.C."/>
            <person name="Gosai S."/>
            <person name="Prabakaran S."/>
            <person name="Witkowska E."/>
            <person name="Larue G.E."/>
            <person name="Fisher S."/>
            <person name="Freeman R.M."/>
            <person name="Gunawardena J."/>
            <person name="Chu W."/>
            <person name="Stover N.A."/>
            <person name="Gregory B.D."/>
            <person name="Nowacki M."/>
            <person name="Derisi J."/>
            <person name="Roy S.W."/>
            <person name="Marshall W.F."/>
            <person name="Sood P."/>
        </authorList>
    </citation>
    <scope>NUCLEOTIDE SEQUENCE [LARGE SCALE GENOMIC DNA]</scope>
    <source>
        <strain evidence="2">WM001</strain>
    </source>
</reference>
<dbReference type="PANTHER" id="PTHR23092">
    <property type="entry name" value="POLY(A) RNA POLYMERASE"/>
    <property type="match status" value="1"/>
</dbReference>
<dbReference type="GO" id="GO:0031123">
    <property type="term" value="P:RNA 3'-end processing"/>
    <property type="evidence" value="ECO:0007669"/>
    <property type="project" value="TreeGrafter"/>
</dbReference>
<dbReference type="Gene3D" id="1.10.1410.10">
    <property type="match status" value="1"/>
</dbReference>
<dbReference type="GO" id="GO:0003729">
    <property type="term" value="F:mRNA binding"/>
    <property type="evidence" value="ECO:0007669"/>
    <property type="project" value="TreeGrafter"/>
</dbReference>
<dbReference type="SUPFAM" id="SSF81301">
    <property type="entry name" value="Nucleotidyltransferase"/>
    <property type="match status" value="1"/>
</dbReference>
<evidence type="ECO:0000259" key="1">
    <source>
        <dbReference type="Pfam" id="PF22600"/>
    </source>
</evidence>
<dbReference type="CDD" id="cd05402">
    <property type="entry name" value="NT_PAP_TUTase"/>
    <property type="match status" value="1"/>
</dbReference>
<gene>
    <name evidence="2" type="ORF">SteCoe_25627</name>
</gene>
<dbReference type="Pfam" id="PF22600">
    <property type="entry name" value="MTPAP-like_central"/>
    <property type="match status" value="1"/>
</dbReference>
<dbReference type="GO" id="GO:0043634">
    <property type="term" value="P:polyadenylation-dependent ncRNA catabolic process"/>
    <property type="evidence" value="ECO:0007669"/>
    <property type="project" value="TreeGrafter"/>
</dbReference>
<evidence type="ECO:0000313" key="2">
    <source>
        <dbReference type="EMBL" id="OMJ75269.1"/>
    </source>
</evidence>
<dbReference type="Gene3D" id="3.30.460.10">
    <property type="entry name" value="Beta Polymerase, domain 2"/>
    <property type="match status" value="1"/>
</dbReference>
<dbReference type="InterPro" id="IPR045862">
    <property type="entry name" value="Trf4-like"/>
</dbReference>
<feature type="domain" description="Poly(A) RNA polymerase mitochondrial-like central palm" evidence="1">
    <location>
        <begin position="389"/>
        <end position="503"/>
    </location>
</feature>
<dbReference type="InterPro" id="IPR054708">
    <property type="entry name" value="MTPAP-like_central"/>
</dbReference>
<dbReference type="Proteomes" id="UP000187209">
    <property type="component" value="Unassembled WGS sequence"/>
</dbReference>
<dbReference type="OrthoDB" id="415620at2759"/>
<evidence type="ECO:0000313" key="3">
    <source>
        <dbReference type="Proteomes" id="UP000187209"/>
    </source>
</evidence>
<accession>A0A1R2BET5</accession>
<dbReference type="InterPro" id="IPR043519">
    <property type="entry name" value="NT_sf"/>
</dbReference>
<dbReference type="GO" id="GO:0031499">
    <property type="term" value="C:TRAMP complex"/>
    <property type="evidence" value="ECO:0007669"/>
    <property type="project" value="TreeGrafter"/>
</dbReference>
<comment type="caution">
    <text evidence="2">The sequence shown here is derived from an EMBL/GenBank/DDBJ whole genome shotgun (WGS) entry which is preliminary data.</text>
</comment>
<dbReference type="EMBL" id="MPUH01000700">
    <property type="protein sequence ID" value="OMJ75269.1"/>
    <property type="molecule type" value="Genomic_DNA"/>
</dbReference>
<dbReference type="PANTHER" id="PTHR23092:SF15">
    <property type="entry name" value="INACTIVE NON-CANONICAL POLY(A) RNA POLYMERASE PROTEIN TRF4-2-RELATED"/>
    <property type="match status" value="1"/>
</dbReference>
<proteinExistence type="predicted"/>
<name>A0A1R2BET5_9CILI</name>
<dbReference type="GO" id="GO:1990817">
    <property type="term" value="F:poly(A) RNA polymerase activity"/>
    <property type="evidence" value="ECO:0007669"/>
    <property type="project" value="InterPro"/>
</dbReference>
<dbReference type="SUPFAM" id="SSF81631">
    <property type="entry name" value="PAP/OAS1 substrate-binding domain"/>
    <property type="match status" value="1"/>
</dbReference>
<protein>
    <recommendedName>
        <fullName evidence="1">Poly(A) RNA polymerase mitochondrial-like central palm domain-containing protein</fullName>
    </recommendedName>
</protein>
<organism evidence="2 3">
    <name type="scientific">Stentor coeruleus</name>
    <dbReference type="NCBI Taxonomy" id="5963"/>
    <lineage>
        <taxon>Eukaryota</taxon>
        <taxon>Sar</taxon>
        <taxon>Alveolata</taxon>
        <taxon>Ciliophora</taxon>
        <taxon>Postciliodesmatophora</taxon>
        <taxon>Heterotrichea</taxon>
        <taxon>Heterotrichida</taxon>
        <taxon>Stentoridae</taxon>
        <taxon>Stentor</taxon>
    </lineage>
</organism>
<dbReference type="GO" id="GO:0005730">
    <property type="term" value="C:nucleolus"/>
    <property type="evidence" value="ECO:0007669"/>
    <property type="project" value="TreeGrafter"/>
</dbReference>